<keyword evidence="2" id="KW-1185">Reference proteome</keyword>
<dbReference type="Proteomes" id="UP000002009">
    <property type="component" value="Chromosome 6"/>
</dbReference>
<dbReference type="OMA" id="DERACLY"/>
<dbReference type="RefSeq" id="XP_002503123.1">
    <property type="nucleotide sequence ID" value="XM_002503077.1"/>
</dbReference>
<dbReference type="OrthoDB" id="498371at2759"/>
<name>C1E7S0_MICCC</name>
<accession>C1E7S0</accession>
<protein>
    <submittedName>
        <fullName evidence="1">Uncharacterized protein</fullName>
    </submittedName>
</protein>
<dbReference type="AlphaFoldDB" id="C1E7S0"/>
<dbReference type="STRING" id="296587.C1E7S0"/>
<dbReference type="GeneID" id="8244061"/>
<dbReference type="SUPFAM" id="SSF140860">
    <property type="entry name" value="Pseudo ankyrin repeat-like"/>
    <property type="match status" value="1"/>
</dbReference>
<gene>
    <name evidence="1" type="ORF">MICPUN_59116</name>
</gene>
<evidence type="ECO:0000313" key="1">
    <source>
        <dbReference type="EMBL" id="ACO64381.1"/>
    </source>
</evidence>
<dbReference type="KEGG" id="mis:MICPUN_59116"/>
<evidence type="ECO:0000313" key="2">
    <source>
        <dbReference type="Proteomes" id="UP000002009"/>
    </source>
</evidence>
<proteinExistence type="predicted"/>
<reference evidence="1 2" key="1">
    <citation type="journal article" date="2009" name="Science">
        <title>Green evolution and dynamic adaptations revealed by genomes of the marine picoeukaryotes Micromonas.</title>
        <authorList>
            <person name="Worden A.Z."/>
            <person name="Lee J.H."/>
            <person name="Mock T."/>
            <person name="Rouze P."/>
            <person name="Simmons M.P."/>
            <person name="Aerts A.L."/>
            <person name="Allen A.E."/>
            <person name="Cuvelier M.L."/>
            <person name="Derelle E."/>
            <person name="Everett M.V."/>
            <person name="Foulon E."/>
            <person name="Grimwood J."/>
            <person name="Gundlach H."/>
            <person name="Henrissat B."/>
            <person name="Napoli C."/>
            <person name="McDonald S.M."/>
            <person name="Parker M.S."/>
            <person name="Rombauts S."/>
            <person name="Salamov A."/>
            <person name="Von Dassow P."/>
            <person name="Badger J.H."/>
            <person name="Coutinho P.M."/>
            <person name="Demir E."/>
            <person name="Dubchak I."/>
            <person name="Gentemann C."/>
            <person name="Eikrem W."/>
            <person name="Gready J.E."/>
            <person name="John U."/>
            <person name="Lanier W."/>
            <person name="Lindquist E.A."/>
            <person name="Lucas S."/>
            <person name="Mayer K.F."/>
            <person name="Moreau H."/>
            <person name="Not F."/>
            <person name="Otillar R."/>
            <person name="Panaud O."/>
            <person name="Pangilinan J."/>
            <person name="Paulsen I."/>
            <person name="Piegu B."/>
            <person name="Poliakov A."/>
            <person name="Robbens S."/>
            <person name="Schmutz J."/>
            <person name="Toulza E."/>
            <person name="Wyss T."/>
            <person name="Zelensky A."/>
            <person name="Zhou K."/>
            <person name="Armbrust E.V."/>
            <person name="Bhattacharya D."/>
            <person name="Goodenough U.W."/>
            <person name="Van de Peer Y."/>
            <person name="Grigoriev I.V."/>
        </authorList>
    </citation>
    <scope>NUCLEOTIDE SEQUENCE [LARGE SCALE GENOMIC DNA]</scope>
    <source>
        <strain evidence="2">RCC299 / NOUM17</strain>
    </source>
</reference>
<organism evidence="1 2">
    <name type="scientific">Micromonas commoda (strain RCC299 / NOUM17 / CCMP2709)</name>
    <name type="common">Picoplanktonic green alga</name>
    <dbReference type="NCBI Taxonomy" id="296587"/>
    <lineage>
        <taxon>Eukaryota</taxon>
        <taxon>Viridiplantae</taxon>
        <taxon>Chlorophyta</taxon>
        <taxon>Mamiellophyceae</taxon>
        <taxon>Mamiellales</taxon>
        <taxon>Mamiellaceae</taxon>
        <taxon>Micromonas</taxon>
    </lineage>
</organism>
<dbReference type="EMBL" id="CP001327">
    <property type="protein sequence ID" value="ACO64381.1"/>
    <property type="molecule type" value="Genomic_DNA"/>
</dbReference>
<sequence>MQLRSGKRKIDAYQPTFDPNLDIATVVFSHVQCVGTRLRLAQVSKLWRDASKLAAGYPRRFDFSDAEAKHLKMEDLRKYSFLIDNDVALSLPREQVFELLESFREKLGVPLWSPQEYLLHFAAFIGSVRMLKWARENDMLWPPTSIDYAWPAAYRGHLPALQWLHENGCPMDERACLYAAENKQWHCLRYLVDNKCPGWERFSVPKTYAHRLR</sequence>
<dbReference type="InParanoid" id="C1E7S0"/>